<dbReference type="CDD" id="cd14264">
    <property type="entry name" value="DAGK_IM"/>
    <property type="match status" value="1"/>
</dbReference>
<evidence type="ECO:0000256" key="1">
    <source>
        <dbReference type="ARBA" id="ARBA00004429"/>
    </source>
</evidence>
<dbReference type="GO" id="GO:0004143">
    <property type="term" value="F:ATP-dependent diacylglycerol kinase activity"/>
    <property type="evidence" value="ECO:0007669"/>
    <property type="project" value="UniProtKB-EC"/>
</dbReference>
<dbReference type="InterPro" id="IPR000829">
    <property type="entry name" value="DAGK"/>
</dbReference>
<dbReference type="GO" id="GO:0005524">
    <property type="term" value="F:ATP binding"/>
    <property type="evidence" value="ECO:0007669"/>
    <property type="project" value="UniProtKB-KW"/>
</dbReference>
<feature type="binding site" evidence="21">
    <location>
        <begin position="29"/>
        <end position="33"/>
    </location>
    <ligand>
        <name>substrate</name>
    </ligand>
</feature>
<keyword evidence="15 24" id="KW-1133">Transmembrane helix</keyword>
<keyword evidence="9 24" id="KW-0812">Transmembrane</keyword>
<feature type="transmembrane region" description="Helical" evidence="24">
    <location>
        <begin position="95"/>
        <end position="119"/>
    </location>
</feature>
<evidence type="ECO:0000256" key="18">
    <source>
        <dbReference type="ARBA" id="ARBA00023209"/>
    </source>
</evidence>
<comment type="subcellular location">
    <subcellularLocation>
        <location evidence="1">Cell inner membrane</location>
        <topology evidence="1">Multi-pass membrane protein</topology>
    </subcellularLocation>
</comment>
<keyword evidence="13 22" id="KW-0067">ATP-binding</keyword>
<keyword evidence="11 22" id="KW-0547">Nucleotide-binding</keyword>
<evidence type="ECO:0000256" key="8">
    <source>
        <dbReference type="ARBA" id="ARBA00022679"/>
    </source>
</evidence>
<evidence type="ECO:0000256" key="23">
    <source>
        <dbReference type="PIRSR" id="PIRSR600829-4"/>
    </source>
</evidence>
<feature type="binding site" evidence="21">
    <location>
        <position position="97"/>
    </location>
    <ligand>
        <name>substrate</name>
    </ligand>
</feature>
<keyword evidence="7" id="KW-0997">Cell inner membrane</keyword>
<name>A0A7R6PNK6_9BACT</name>
<sequence length="122" mass="13860">MRNKPKYNFLKNSKYALEGVFAALKQERAFQIEVFLAILMTIILWLLPIKIGYKFILQASLIIPFIAEMFNTAIENTVDLACKEIHPLAKYAKDTASAGVFFSLVLTGLIWLFTLLIAFNIV</sequence>
<keyword evidence="10 23" id="KW-0479">Metal-binding</keyword>
<evidence type="ECO:0000256" key="2">
    <source>
        <dbReference type="ARBA" id="ARBA00005967"/>
    </source>
</evidence>
<comment type="similarity">
    <text evidence="2 24">Belongs to the bacterial diacylglycerol kinase family.</text>
</comment>
<keyword evidence="5" id="KW-1003">Cell membrane</keyword>
<feature type="transmembrane region" description="Helical" evidence="24">
    <location>
        <begin position="30"/>
        <end position="49"/>
    </location>
</feature>
<evidence type="ECO:0000256" key="16">
    <source>
        <dbReference type="ARBA" id="ARBA00023098"/>
    </source>
</evidence>
<evidence type="ECO:0000256" key="19">
    <source>
        <dbReference type="ARBA" id="ARBA00023264"/>
    </source>
</evidence>
<evidence type="ECO:0000256" key="24">
    <source>
        <dbReference type="RuleBase" id="RU363065"/>
    </source>
</evidence>
<dbReference type="PANTHER" id="PTHR34299">
    <property type="entry name" value="DIACYLGLYCEROL KINASE"/>
    <property type="match status" value="1"/>
</dbReference>
<keyword evidence="26" id="KW-1185">Reference proteome</keyword>
<dbReference type="Gene3D" id="1.10.287.3610">
    <property type="match status" value="1"/>
</dbReference>
<protein>
    <recommendedName>
        <fullName evidence="4 24">Diacylglycerol kinase</fullName>
        <ecNumber evidence="3 24">2.7.1.107</ecNumber>
    </recommendedName>
</protein>
<dbReference type="EC" id="2.7.1.107" evidence="3 24"/>
<evidence type="ECO:0000256" key="21">
    <source>
        <dbReference type="PIRSR" id="PIRSR600829-2"/>
    </source>
</evidence>
<feature type="binding site" evidence="21">
    <location>
        <position position="68"/>
    </location>
    <ligand>
        <name>substrate</name>
    </ligand>
</feature>
<dbReference type="InterPro" id="IPR033718">
    <property type="entry name" value="DAGK_prok"/>
</dbReference>
<gene>
    <name evidence="25" type="primary">dgkA</name>
    <name evidence="25" type="ORF">TTHT_1376</name>
</gene>
<dbReference type="InterPro" id="IPR036945">
    <property type="entry name" value="DAGK_sf"/>
</dbReference>
<dbReference type="EMBL" id="AP017470">
    <property type="protein sequence ID" value="BBB32888.1"/>
    <property type="molecule type" value="Genomic_DNA"/>
</dbReference>
<feature type="binding site" evidence="22">
    <location>
        <position position="75"/>
    </location>
    <ligand>
        <name>ATP</name>
        <dbReference type="ChEBI" id="CHEBI:30616"/>
    </ligand>
</feature>
<evidence type="ECO:0000256" key="6">
    <source>
        <dbReference type="ARBA" id="ARBA00022516"/>
    </source>
</evidence>
<dbReference type="GO" id="GO:0046872">
    <property type="term" value="F:metal ion binding"/>
    <property type="evidence" value="ECO:0007669"/>
    <property type="project" value="UniProtKB-KW"/>
</dbReference>
<evidence type="ECO:0000256" key="15">
    <source>
        <dbReference type="ARBA" id="ARBA00022989"/>
    </source>
</evidence>
<evidence type="ECO:0000256" key="10">
    <source>
        <dbReference type="ARBA" id="ARBA00022723"/>
    </source>
</evidence>
<evidence type="ECO:0000256" key="13">
    <source>
        <dbReference type="ARBA" id="ARBA00022840"/>
    </source>
</evidence>
<evidence type="ECO:0000256" key="11">
    <source>
        <dbReference type="ARBA" id="ARBA00022741"/>
    </source>
</evidence>
<dbReference type="KEGG" id="thyd:TTHT_1376"/>
<feature type="binding site" evidence="22">
    <location>
        <begin position="93"/>
        <end position="94"/>
    </location>
    <ligand>
        <name>ATP</name>
        <dbReference type="ChEBI" id="CHEBI:30616"/>
    </ligand>
</feature>
<keyword evidence="6" id="KW-0444">Lipid biosynthesis</keyword>
<evidence type="ECO:0000256" key="20">
    <source>
        <dbReference type="PIRSR" id="PIRSR600829-1"/>
    </source>
</evidence>
<comment type="cofactor">
    <cofactor evidence="23">
        <name>Mg(2+)</name>
        <dbReference type="ChEBI" id="CHEBI:18420"/>
    </cofactor>
    <text evidence="23">Mn(2+), Zn(2+), Cd(2+) and Co(2+) support activity to lesser extents.</text>
</comment>
<dbReference type="Pfam" id="PF01219">
    <property type="entry name" value="DAGK_prokar"/>
    <property type="match status" value="1"/>
</dbReference>
<feature type="binding site" evidence="22">
    <location>
        <position position="27"/>
    </location>
    <ligand>
        <name>ATP</name>
        <dbReference type="ChEBI" id="CHEBI:30616"/>
    </ligand>
</feature>
<evidence type="ECO:0000256" key="5">
    <source>
        <dbReference type="ARBA" id="ARBA00022475"/>
    </source>
</evidence>
<comment type="catalytic activity">
    <reaction evidence="24">
        <text>a 1,2-diacyl-sn-glycerol + ATP = a 1,2-diacyl-sn-glycero-3-phosphate + ADP + H(+)</text>
        <dbReference type="Rhea" id="RHEA:10272"/>
        <dbReference type="ChEBI" id="CHEBI:15378"/>
        <dbReference type="ChEBI" id="CHEBI:17815"/>
        <dbReference type="ChEBI" id="CHEBI:30616"/>
        <dbReference type="ChEBI" id="CHEBI:58608"/>
        <dbReference type="ChEBI" id="CHEBI:456216"/>
        <dbReference type="EC" id="2.7.1.107"/>
    </reaction>
</comment>
<comment type="function">
    <text evidence="24">Catalyzes the ATP-dependent phosphorylation of sn-l,2-diacylglycerol (DAG) to phosphatidic acid. Involved in the recycling of diacylglycerol produced as a by-product during membrane-derived oligosaccharide (MDO) biosynthesis.</text>
</comment>
<keyword evidence="12 24" id="KW-0418">Kinase</keyword>
<keyword evidence="14 23" id="KW-0460">Magnesium</keyword>
<feature type="active site" description="Proton acceptor" evidence="20">
    <location>
        <position position="68"/>
    </location>
</feature>
<evidence type="ECO:0000256" key="12">
    <source>
        <dbReference type="ARBA" id="ARBA00022777"/>
    </source>
</evidence>
<accession>A0A7R6PNK6</accession>
<evidence type="ECO:0000313" key="26">
    <source>
        <dbReference type="Proteomes" id="UP000595564"/>
    </source>
</evidence>
<feature type="binding site" evidence="23">
    <location>
        <position position="27"/>
    </location>
    <ligand>
        <name>a divalent metal cation</name>
        <dbReference type="ChEBI" id="CHEBI:60240"/>
    </ligand>
</feature>
<evidence type="ECO:0000313" key="25">
    <source>
        <dbReference type="EMBL" id="BBB32888.1"/>
    </source>
</evidence>
<keyword evidence="16 24" id="KW-0443">Lipid metabolism</keyword>
<feature type="binding site" evidence="22">
    <location>
        <position position="15"/>
    </location>
    <ligand>
        <name>ATP</name>
        <dbReference type="ChEBI" id="CHEBI:30616"/>
    </ligand>
</feature>
<keyword evidence="17 24" id="KW-0472">Membrane</keyword>
<evidence type="ECO:0000256" key="4">
    <source>
        <dbReference type="ARBA" id="ARBA00017575"/>
    </source>
</evidence>
<reference evidence="25 26" key="1">
    <citation type="journal article" date="2012" name="Extremophiles">
        <title>Thermotomaculum hydrothermale gen. nov., sp. nov., a novel heterotrophic thermophile within the phylum Acidobacteria from a deep-sea hydrothermal vent chimney in the Southern Okinawa Trough.</title>
        <authorList>
            <person name="Izumi H."/>
            <person name="Nunoura T."/>
            <person name="Miyazaki M."/>
            <person name="Mino S."/>
            <person name="Toki T."/>
            <person name="Takai K."/>
            <person name="Sako Y."/>
            <person name="Sawabe T."/>
            <person name="Nakagawa S."/>
        </authorList>
    </citation>
    <scope>NUCLEOTIDE SEQUENCE [LARGE SCALE GENOMIC DNA]</scope>
    <source>
        <strain evidence="25 26">AC55</strain>
    </source>
</reference>
<evidence type="ECO:0000256" key="9">
    <source>
        <dbReference type="ARBA" id="ARBA00022692"/>
    </source>
</evidence>
<organism evidence="25 26">
    <name type="scientific">Thermotomaculum hydrothermale</name>
    <dbReference type="NCBI Taxonomy" id="981385"/>
    <lineage>
        <taxon>Bacteria</taxon>
        <taxon>Pseudomonadati</taxon>
        <taxon>Acidobacteriota</taxon>
        <taxon>Holophagae</taxon>
        <taxon>Thermotomaculales</taxon>
        <taxon>Thermotomaculaceae</taxon>
        <taxon>Thermotomaculum</taxon>
    </lineage>
</organism>
<keyword evidence="19 24" id="KW-1208">Phospholipid metabolism</keyword>
<dbReference type="AlphaFoldDB" id="A0A7R6PNK6"/>
<feature type="binding site" evidence="23">
    <location>
        <position position="75"/>
    </location>
    <ligand>
        <name>a divalent metal cation</name>
        <dbReference type="ChEBI" id="CHEBI:60240"/>
    </ligand>
</feature>
<comment type="caution">
    <text evidence="24">Lacks conserved residue(s) required for the propagation of feature annotation.</text>
</comment>
<dbReference type="Proteomes" id="UP000595564">
    <property type="component" value="Chromosome"/>
</dbReference>
<feature type="binding site" evidence="22">
    <location>
        <begin position="84"/>
        <end position="86"/>
    </location>
    <ligand>
        <name>ATP</name>
        <dbReference type="ChEBI" id="CHEBI:30616"/>
    </ligand>
</feature>
<dbReference type="PANTHER" id="PTHR34299:SF1">
    <property type="entry name" value="DIACYLGLYCEROL KINASE"/>
    <property type="match status" value="1"/>
</dbReference>
<keyword evidence="8 24" id="KW-0808">Transferase</keyword>
<evidence type="ECO:0000256" key="3">
    <source>
        <dbReference type="ARBA" id="ARBA00012133"/>
    </source>
</evidence>
<keyword evidence="18" id="KW-0594">Phospholipid biosynthesis</keyword>
<dbReference type="RefSeq" id="WP_201327190.1">
    <property type="nucleotide sequence ID" value="NZ_AP017470.1"/>
</dbReference>
<dbReference type="GO" id="GO:0005886">
    <property type="term" value="C:plasma membrane"/>
    <property type="evidence" value="ECO:0007669"/>
    <property type="project" value="UniProtKB-SubCell"/>
</dbReference>
<dbReference type="GO" id="GO:0006654">
    <property type="term" value="P:phosphatidic acid biosynthetic process"/>
    <property type="evidence" value="ECO:0007669"/>
    <property type="project" value="InterPro"/>
</dbReference>
<evidence type="ECO:0000256" key="7">
    <source>
        <dbReference type="ARBA" id="ARBA00022519"/>
    </source>
</evidence>
<proteinExistence type="inferred from homology"/>
<evidence type="ECO:0000256" key="14">
    <source>
        <dbReference type="ARBA" id="ARBA00022842"/>
    </source>
</evidence>
<evidence type="ECO:0000256" key="22">
    <source>
        <dbReference type="PIRSR" id="PIRSR600829-3"/>
    </source>
</evidence>
<evidence type="ECO:0000256" key="17">
    <source>
        <dbReference type="ARBA" id="ARBA00023136"/>
    </source>
</evidence>